<organism evidence="1 2">
    <name type="scientific">Pectinatus haikarae</name>
    <dbReference type="NCBI Taxonomy" id="349096"/>
    <lineage>
        <taxon>Bacteria</taxon>
        <taxon>Bacillati</taxon>
        <taxon>Bacillota</taxon>
        <taxon>Negativicutes</taxon>
        <taxon>Selenomonadales</taxon>
        <taxon>Selenomonadaceae</taxon>
        <taxon>Pectinatus</taxon>
    </lineage>
</organism>
<gene>
    <name evidence="1" type="ORF">J2S01_000534</name>
</gene>
<evidence type="ECO:0000313" key="1">
    <source>
        <dbReference type="EMBL" id="MDQ0202838.1"/>
    </source>
</evidence>
<sequence>MNNNVKLLSWQEVNTRFFGDKLSYQALMYKARRGYIPSIKLGGRTFFEESALEDFFRSKSILMATADVSTKNDRIISKVPGIKKIA</sequence>
<name>A0ABT9Y4S4_9FIRM</name>
<evidence type="ECO:0008006" key="3">
    <source>
        <dbReference type="Google" id="ProtNLM"/>
    </source>
</evidence>
<proteinExistence type="predicted"/>
<dbReference type="EMBL" id="JAUSUE010000003">
    <property type="protein sequence ID" value="MDQ0202838.1"/>
    <property type="molecule type" value="Genomic_DNA"/>
</dbReference>
<protein>
    <recommendedName>
        <fullName evidence="3">Helix-turn-helix domain-containing protein</fullName>
    </recommendedName>
</protein>
<dbReference type="Proteomes" id="UP001239167">
    <property type="component" value="Unassembled WGS sequence"/>
</dbReference>
<dbReference type="RefSeq" id="WP_307222779.1">
    <property type="nucleotide sequence ID" value="NZ_CP116940.1"/>
</dbReference>
<reference evidence="1 2" key="1">
    <citation type="submission" date="2023-07" db="EMBL/GenBank/DDBJ databases">
        <title>Genomic Encyclopedia of Type Strains, Phase IV (KMG-IV): sequencing the most valuable type-strain genomes for metagenomic binning, comparative biology and taxonomic classification.</title>
        <authorList>
            <person name="Goeker M."/>
        </authorList>
    </citation>
    <scope>NUCLEOTIDE SEQUENCE [LARGE SCALE GENOMIC DNA]</scope>
    <source>
        <strain evidence="1 2">DSM 16980</strain>
    </source>
</reference>
<accession>A0ABT9Y4S4</accession>
<keyword evidence="2" id="KW-1185">Reference proteome</keyword>
<comment type="caution">
    <text evidence="1">The sequence shown here is derived from an EMBL/GenBank/DDBJ whole genome shotgun (WGS) entry which is preliminary data.</text>
</comment>
<evidence type="ECO:0000313" key="2">
    <source>
        <dbReference type="Proteomes" id="UP001239167"/>
    </source>
</evidence>